<accession>A0A5D0HZJ9</accession>
<dbReference type="Pfam" id="PF20012">
    <property type="entry name" value="GAP1-N1"/>
    <property type="match status" value="1"/>
</dbReference>
<dbReference type="RefSeq" id="WP_187388307.1">
    <property type="nucleotide sequence ID" value="NZ_VSDQ01000679.1"/>
</dbReference>
<dbReference type="Pfam" id="PF19955">
    <property type="entry name" value="EAD1"/>
    <property type="match status" value="1"/>
</dbReference>
<gene>
    <name evidence="2" type="ORF">FUA24_16665</name>
</gene>
<comment type="caution">
    <text evidence="2">The sequence shown here is derived from an EMBL/GenBank/DDBJ whole genome shotgun (WGS) entry which is preliminary data.</text>
</comment>
<name>A0A5D0HZJ9_9FLAO</name>
<feature type="domain" description="Effector-associated" evidence="1">
    <location>
        <begin position="742"/>
        <end position="825"/>
    </location>
</feature>
<dbReference type="AlphaFoldDB" id="A0A5D0HZJ9"/>
<reference evidence="2 3" key="1">
    <citation type="submission" date="2019-08" db="EMBL/GenBank/DDBJ databases">
        <title>Seonamhaeicola sediminis sp. nov., isolated from marine sediment.</title>
        <authorList>
            <person name="Cao W.R."/>
        </authorList>
    </citation>
    <scope>NUCLEOTIDE SEQUENCE [LARGE SCALE GENOMIC DNA]</scope>
    <source>
        <strain evidence="2 3">B011</strain>
    </source>
</reference>
<dbReference type="EMBL" id="VSDQ01000679">
    <property type="protein sequence ID" value="TYA74932.1"/>
    <property type="molecule type" value="Genomic_DNA"/>
</dbReference>
<protein>
    <recommendedName>
        <fullName evidence="1">Effector-associated domain-containing protein</fullName>
    </recommendedName>
</protein>
<dbReference type="InterPro" id="IPR045430">
    <property type="entry name" value="EAD1"/>
</dbReference>
<evidence type="ECO:0000313" key="2">
    <source>
        <dbReference type="EMBL" id="TYA74932.1"/>
    </source>
</evidence>
<sequence length="826" mass="94172">MHQIICGDDKGSFSLLSSSYTDSTIPLRLASSSDLIDRPPDGVLESPVIRGFWKENYFMLIKTFPDTNEGIRKGRVFSHAIILEEKDLLEIKDITKLLAFHVDSIDKSFKPQVIHYKNKPKDKLTIAEDKRISFAINGLVNHHENQNTVVWIGEDNYMNWVSQIWNTIPIDVKKSLKIGVVFDPNKIDRNLLNLVYTPDSIKSNWTNTEFKIVDLNSSGNLKKQTAYYLAGNQDKCQSLLRLLTDFSITPKDIDDILQFEKLIGTYEGIDTTSSLKQLIIFADLVSKYTRNTQSSLPFKNKLLNAVIGKIDDASIAEISMLTNPNWSGFKNAEKKISDSLNTCLEKILFDENNNKDTPLLINKAFKETKHTWWSIPIKKQISSSLKSWKKAFAKPFWDWVINEPDMMDELGLLLPSNAEKDLVTSLPKLKKTTEKKVLEFAYNSKWIVLHGVLVVKNHSINEALSKQLNIDNNPIDFDALRAMASNSTAEKFVIESINFEDDRLLTISAEICSKKPKILATNIVLDDSRWLQLWSECIDQGNEIWDGFSNPTKTLHKILNIVIEEEVFDNDLLLKISTSTNNDLTGYPRRNEIWSILRGQTKSNFLTRTALSCLALLSNGKISFDELEPPLKEEIQKDQIILQFLRASSIEVSLKTLRMLPHVDKKPVTSFIDNNRFNQLEAITLGEIVKLHHWKPIASYIYNNIAWRHDLKLTLQQCAELLSSFQRLGLTLSGILTNSISNDEWWEIFTNQAIKLYPKGADQNGIWSNAGGHDSDLPQKTTGKEVWNHAITIIRNGGTPQASVLIDKMLEEFPHDEILKKLRQTL</sequence>
<proteinExistence type="predicted"/>
<dbReference type="Proteomes" id="UP000323930">
    <property type="component" value="Unassembled WGS sequence"/>
</dbReference>
<evidence type="ECO:0000259" key="1">
    <source>
        <dbReference type="Pfam" id="PF19955"/>
    </source>
</evidence>
<organism evidence="2 3">
    <name type="scientific">Seonamhaeicola marinus</name>
    <dbReference type="NCBI Taxonomy" id="1912246"/>
    <lineage>
        <taxon>Bacteria</taxon>
        <taxon>Pseudomonadati</taxon>
        <taxon>Bacteroidota</taxon>
        <taxon>Flavobacteriia</taxon>
        <taxon>Flavobacteriales</taxon>
        <taxon>Flavobacteriaceae</taxon>
    </lineage>
</organism>
<keyword evidence="3" id="KW-1185">Reference proteome</keyword>
<evidence type="ECO:0000313" key="3">
    <source>
        <dbReference type="Proteomes" id="UP000323930"/>
    </source>
</evidence>